<dbReference type="GO" id="GO:0005737">
    <property type="term" value="C:cytoplasm"/>
    <property type="evidence" value="ECO:0007669"/>
    <property type="project" value="UniProtKB-SubCell"/>
</dbReference>
<feature type="coiled-coil region" evidence="6">
    <location>
        <begin position="404"/>
        <end position="473"/>
    </location>
</feature>
<feature type="coiled-coil region" evidence="6">
    <location>
        <begin position="278"/>
        <end position="312"/>
    </location>
</feature>
<dbReference type="Gene3D" id="3.40.50.300">
    <property type="entry name" value="P-loop containing nucleotide triphosphate hydrolases"/>
    <property type="match status" value="2"/>
</dbReference>
<organism evidence="8 9">
    <name type="scientific">Megasphaera micronuciformis F0359</name>
    <dbReference type="NCBI Taxonomy" id="706434"/>
    <lineage>
        <taxon>Bacteria</taxon>
        <taxon>Bacillati</taxon>
        <taxon>Bacillota</taxon>
        <taxon>Negativicutes</taxon>
        <taxon>Veillonellales</taxon>
        <taxon>Veillonellaceae</taxon>
        <taxon>Megasphaera</taxon>
    </lineage>
</organism>
<dbReference type="Proteomes" id="UP000003195">
    <property type="component" value="Unassembled WGS sequence"/>
</dbReference>
<evidence type="ECO:0000259" key="7">
    <source>
        <dbReference type="SMART" id="SM00968"/>
    </source>
</evidence>
<dbReference type="NCBIfam" id="TIGR02168">
    <property type="entry name" value="SMC_prok_B"/>
    <property type="match status" value="1"/>
</dbReference>
<dbReference type="InterPro" id="IPR011890">
    <property type="entry name" value="SMC_prok"/>
</dbReference>
<dbReference type="GO" id="GO:0030261">
    <property type="term" value="P:chromosome condensation"/>
    <property type="evidence" value="ECO:0007669"/>
    <property type="project" value="InterPro"/>
</dbReference>
<feature type="coiled-coil region" evidence="6">
    <location>
        <begin position="836"/>
        <end position="870"/>
    </location>
</feature>
<keyword evidence="5 6" id="KW-0238">DNA-binding</keyword>
<dbReference type="PANTHER" id="PTHR43977">
    <property type="entry name" value="STRUCTURAL MAINTENANCE OF CHROMOSOMES PROTEIN 3"/>
    <property type="match status" value="1"/>
</dbReference>
<evidence type="ECO:0000256" key="6">
    <source>
        <dbReference type="HAMAP-Rule" id="MF_01894"/>
    </source>
</evidence>
<feature type="coiled-coil region" evidence="6">
    <location>
        <begin position="726"/>
        <end position="781"/>
    </location>
</feature>
<keyword evidence="2 6" id="KW-0547">Nucleotide-binding</keyword>
<evidence type="ECO:0000313" key="9">
    <source>
        <dbReference type="Proteomes" id="UP000003195"/>
    </source>
</evidence>
<dbReference type="EMBL" id="AECS01000037">
    <property type="protein sequence ID" value="EFQ04088.1"/>
    <property type="molecule type" value="Genomic_DNA"/>
</dbReference>
<evidence type="ECO:0000256" key="5">
    <source>
        <dbReference type="ARBA" id="ARBA00023125"/>
    </source>
</evidence>
<feature type="domain" description="SMC hinge" evidence="7">
    <location>
        <begin position="517"/>
        <end position="635"/>
    </location>
</feature>
<dbReference type="GO" id="GO:0005524">
    <property type="term" value="F:ATP binding"/>
    <property type="evidence" value="ECO:0007669"/>
    <property type="project" value="UniProtKB-UniRule"/>
</dbReference>
<dbReference type="GO" id="GO:0005694">
    <property type="term" value="C:chromosome"/>
    <property type="evidence" value="ECO:0007669"/>
    <property type="project" value="InterPro"/>
</dbReference>
<reference evidence="8 9" key="1">
    <citation type="submission" date="2010-08" db="EMBL/GenBank/DDBJ databases">
        <authorList>
            <person name="Weinstock G."/>
            <person name="Sodergren E."/>
            <person name="Clifton S."/>
            <person name="Fulton L."/>
            <person name="Fulton B."/>
            <person name="Courtney L."/>
            <person name="Fronick C."/>
            <person name="Harrison M."/>
            <person name="Strong C."/>
            <person name="Farmer C."/>
            <person name="Delahaunty K."/>
            <person name="Markovic C."/>
            <person name="Hall O."/>
            <person name="Minx P."/>
            <person name="Tomlinson C."/>
            <person name="Mitreva M."/>
            <person name="Hou S."/>
            <person name="Chen J."/>
            <person name="Wollam A."/>
            <person name="Pepin K.H."/>
            <person name="Johnson M."/>
            <person name="Bhonagiri V."/>
            <person name="Zhang X."/>
            <person name="Suruliraj S."/>
            <person name="Warren W."/>
            <person name="Chinwalla A."/>
            <person name="Mardis E.R."/>
            <person name="Wilson R.K."/>
        </authorList>
    </citation>
    <scope>NUCLEOTIDE SEQUENCE [LARGE SCALE GENOMIC DNA]</scope>
    <source>
        <strain evidence="8 9">F0359</strain>
    </source>
</reference>
<dbReference type="Gene3D" id="1.20.1060.20">
    <property type="match status" value="1"/>
</dbReference>
<dbReference type="GO" id="GO:0007059">
    <property type="term" value="P:chromosome segregation"/>
    <property type="evidence" value="ECO:0007669"/>
    <property type="project" value="UniProtKB-UniRule"/>
</dbReference>
<dbReference type="GO" id="GO:0016887">
    <property type="term" value="F:ATP hydrolysis activity"/>
    <property type="evidence" value="ECO:0007669"/>
    <property type="project" value="InterPro"/>
</dbReference>
<dbReference type="CDD" id="cd03278">
    <property type="entry name" value="ABC_SMC_barmotin"/>
    <property type="match status" value="1"/>
</dbReference>
<evidence type="ECO:0000256" key="1">
    <source>
        <dbReference type="ARBA" id="ARBA00022490"/>
    </source>
</evidence>
<dbReference type="InterPro" id="IPR036277">
    <property type="entry name" value="SMC_hinge_sf"/>
</dbReference>
<keyword evidence="1 6" id="KW-0963">Cytoplasm</keyword>
<dbReference type="InterPro" id="IPR010935">
    <property type="entry name" value="SMC_hinge"/>
</dbReference>
<evidence type="ECO:0000256" key="3">
    <source>
        <dbReference type="ARBA" id="ARBA00022840"/>
    </source>
</evidence>
<keyword evidence="4 6" id="KW-0175">Coiled coil</keyword>
<name>E2ZCA1_9FIRM</name>
<dbReference type="InterPro" id="IPR003395">
    <property type="entry name" value="RecF/RecN/SMC_N"/>
</dbReference>
<comment type="subunit">
    <text evidence="6">Homodimer.</text>
</comment>
<dbReference type="AlphaFoldDB" id="E2ZCA1"/>
<feature type="binding site" evidence="6">
    <location>
        <begin position="27"/>
        <end position="34"/>
    </location>
    <ligand>
        <name>ATP</name>
        <dbReference type="ChEBI" id="CHEBI:30616"/>
    </ligand>
</feature>
<proteinExistence type="inferred from homology"/>
<dbReference type="SUPFAM" id="SSF75553">
    <property type="entry name" value="Smc hinge domain"/>
    <property type="match status" value="1"/>
</dbReference>
<comment type="function">
    <text evidence="6">Required for chromosome condensation and partitioning.</text>
</comment>
<evidence type="ECO:0000313" key="8">
    <source>
        <dbReference type="EMBL" id="EFQ04088.1"/>
    </source>
</evidence>
<dbReference type="InterPro" id="IPR024704">
    <property type="entry name" value="SMC"/>
</dbReference>
<dbReference type="eggNOG" id="COG1196">
    <property type="taxonomic scope" value="Bacteria"/>
</dbReference>
<keyword evidence="3 6" id="KW-0067">ATP-binding</keyword>
<evidence type="ECO:0000256" key="4">
    <source>
        <dbReference type="ARBA" id="ARBA00023054"/>
    </source>
</evidence>
<dbReference type="GO" id="GO:0003677">
    <property type="term" value="F:DNA binding"/>
    <property type="evidence" value="ECO:0007669"/>
    <property type="project" value="UniProtKB-UniRule"/>
</dbReference>
<dbReference type="HAMAP" id="MF_01894">
    <property type="entry name" value="Smc_prok"/>
    <property type="match status" value="1"/>
</dbReference>
<dbReference type="SMART" id="SM00968">
    <property type="entry name" value="SMC_hinge"/>
    <property type="match status" value="1"/>
</dbReference>
<comment type="subcellular location">
    <subcellularLocation>
        <location evidence="6">Cytoplasm</location>
    </subcellularLocation>
</comment>
<evidence type="ECO:0000256" key="2">
    <source>
        <dbReference type="ARBA" id="ARBA00022741"/>
    </source>
</evidence>
<dbReference type="Pfam" id="PF06470">
    <property type="entry name" value="SMC_hinge"/>
    <property type="match status" value="1"/>
</dbReference>
<dbReference type="GO" id="GO:0007062">
    <property type="term" value="P:sister chromatid cohesion"/>
    <property type="evidence" value="ECO:0007669"/>
    <property type="project" value="InterPro"/>
</dbReference>
<keyword evidence="9" id="KW-1185">Reference proteome</keyword>
<dbReference type="PIRSF" id="PIRSF005719">
    <property type="entry name" value="SMC"/>
    <property type="match status" value="1"/>
</dbReference>
<protein>
    <recommendedName>
        <fullName evidence="6">Chromosome partition protein Smc</fullName>
    </recommendedName>
</protein>
<comment type="similarity">
    <text evidence="6">Belongs to the SMC family.</text>
</comment>
<dbReference type="InterPro" id="IPR027417">
    <property type="entry name" value="P-loop_NTPase"/>
</dbReference>
<sequence>MELRGFKSFADKTTLTFDKGITAIVGPNGSGKSNISDAVRWVMGEQNVRQLRGQRAEDIIFSGTDTRRPQGVAEVSLYFDNSDKTLDTEFREVVVTRRYFRSGDSEFYINKRHCRLKDIHNLFADTGIGQDSMAVIGQNRVDRILNSRPEERRIIFEEVAGISRFKGRKEEGLKKICETKANLERIHDMTVLLEERLEPLTRQVEKLRSFRLLDEERRAYEGTLTLQELKNFERLLSKAENIRQQAFFADRNVEKQIEAKERERQRVMASIEAEGARMQALNEAAGAAKSEADRLRERLERYDLQVEDNRRIIETVKSDLQDISIRKEKVSARISELTSRLESGRAEEKAAVQSVTLTEKLMLEATTQAEAIQESLRSEEKAVQLRKEKQYALHRDVEDFKRRLTENIERSGELKERIERVEERKKELERHHLDLEAEIGQVRINEKSLQDKLRTASEELESLKKSLDETAKQEGVLKSECDALRQKLHLLEGLERDGEGLGRAVKTVLQSKEPWSSSVCGIAGNLCRIPEEYMTAIDTALGGASRHIVVTSEKAAKEAVTFLKRIKAGRATFLPVDTVRSRHLGKDEEAALAEEGIIGTAKSLVSYDAVYESVFSSLLEKTLIAESVDRASEVARKYRNCIRIVCLDGTVFNVGGSLTGGSSARAMSSVTGRKQVIEKTACDLRKKEDVLQNISSEVATATRIFNERSTAVTLLTRKFNETTEVLRRCEWQLQKSAADYEQIKDEIRNEAAGEQRLNEVRSEIQNLLVKAQERLSAYEEKENTSIIEDLKQQVLKARENTDYIGTSLTERRIEAAKLTELIAHLQESRQEQIGRLEELGAQEKGLSRKLDEVKEQIESLSRQRRVDETLLVEKEKAVIAKEADKNAFYQAREANFSKGQAADEELKLLREEKEHYRQQISRADIQIEKYGSEISRCTEKLTDQGLTREEAEARKQEGSLRELQETVRSLKNRIAELGTVNPNADEEYREVAAKAELYEQQSRDLAESQGKLEAIVAEIDKAMSMQFEQAFNEIGGYFQQIFSRLFGGGTAKILLNDTHNILTSGIDFLIQPPGKKAQSLTLLSGGERALTVIALLLAFLAYRPAPFCLVDEVDAALDEANVDRMARYLKNYSGDTQFIVITHRRKSMEAANTLQGVTMEEKGVSKLITVQVDEFIEKGT</sequence>
<comment type="caution">
    <text evidence="8">The sequence shown here is derived from an EMBL/GenBank/DDBJ whole genome shotgun (WGS) entry which is preliminary data.</text>
</comment>
<gene>
    <name evidence="6 8" type="primary">smc</name>
    <name evidence="8" type="ORF">HMPREF9429_01273</name>
</gene>
<comment type="domain">
    <text evidence="6">Contains large globular domains required for ATP hydrolysis at each terminus and a third globular domain forming a flexible hinge near the middle of the molecule. These domains are separated by coiled-coil structures.</text>
</comment>
<dbReference type="SUPFAM" id="SSF52540">
    <property type="entry name" value="P-loop containing nucleoside triphosphate hydrolases"/>
    <property type="match status" value="1"/>
</dbReference>
<dbReference type="Pfam" id="PF02463">
    <property type="entry name" value="SMC_N"/>
    <property type="match status" value="1"/>
</dbReference>
<dbReference type="STRING" id="706434.HMPREF9429_01273"/>
<dbReference type="Gene3D" id="3.30.70.1620">
    <property type="match status" value="1"/>
</dbReference>
<dbReference type="HOGENOM" id="CLU_001042_2_2_9"/>
<accession>E2ZCA1</accession>
<feature type="coiled-coil region" evidence="6">
    <location>
        <begin position="899"/>
        <end position="980"/>
    </location>
</feature>
<dbReference type="GO" id="GO:0006260">
    <property type="term" value="P:DNA replication"/>
    <property type="evidence" value="ECO:0007669"/>
    <property type="project" value="UniProtKB-UniRule"/>
</dbReference>